<evidence type="ECO:0000313" key="3">
    <source>
        <dbReference type="Proteomes" id="UP000014184"/>
    </source>
</evidence>
<accession>A0A9P2TEC3</accession>
<dbReference type="SUPFAM" id="SSF52540">
    <property type="entry name" value="P-loop containing nucleoside triphosphate hydrolases"/>
    <property type="match status" value="1"/>
</dbReference>
<dbReference type="AlphaFoldDB" id="A0A9P2TEC3"/>
<organism evidence="2 3">
    <name type="scientific">Thermobifida fusca TM51</name>
    <dbReference type="NCBI Taxonomy" id="1169414"/>
    <lineage>
        <taxon>Bacteria</taxon>
        <taxon>Bacillati</taxon>
        <taxon>Actinomycetota</taxon>
        <taxon>Actinomycetes</taxon>
        <taxon>Streptosporangiales</taxon>
        <taxon>Nocardiopsidaceae</taxon>
        <taxon>Thermobifida</taxon>
    </lineage>
</organism>
<comment type="caution">
    <text evidence="2">The sequence shown here is derived from an EMBL/GenBank/DDBJ whole genome shotgun (WGS) entry which is preliminary data.</text>
</comment>
<dbReference type="Pfam" id="PF13304">
    <property type="entry name" value="AAA_21"/>
    <property type="match status" value="1"/>
</dbReference>
<gene>
    <name evidence="2" type="ORF">TM51_00560</name>
</gene>
<proteinExistence type="predicted"/>
<dbReference type="GO" id="GO:0016887">
    <property type="term" value="F:ATP hydrolysis activity"/>
    <property type="evidence" value="ECO:0007669"/>
    <property type="project" value="InterPro"/>
</dbReference>
<reference evidence="2 3" key="1">
    <citation type="journal article" date="2013" name="Genome Announc.">
        <title>Draft Genome Sequence of the Lignocellulose Decomposer Thermobifida fusca Strain TM51.</title>
        <authorList>
            <person name="Toth A."/>
            <person name="Barna T."/>
            <person name="Nagy I."/>
            <person name="Horvath B."/>
            <person name="Nagy I."/>
            <person name="Tancsics A."/>
            <person name="Kriszt B."/>
            <person name="Baka E."/>
            <person name="Fekete C."/>
            <person name="Kukolya J."/>
        </authorList>
    </citation>
    <scope>NUCLEOTIDE SEQUENCE [LARGE SCALE GENOMIC DNA]</scope>
    <source>
        <strain evidence="2 3">TM51</strain>
    </source>
</reference>
<dbReference type="PANTHER" id="PTHR40396">
    <property type="entry name" value="ATPASE-LIKE PROTEIN"/>
    <property type="match status" value="1"/>
</dbReference>
<dbReference type="InterPro" id="IPR027417">
    <property type="entry name" value="P-loop_NTPase"/>
</dbReference>
<name>A0A9P2TEC3_THEFU</name>
<dbReference type="Proteomes" id="UP000014184">
    <property type="component" value="Unassembled WGS sequence"/>
</dbReference>
<dbReference type="EMBL" id="AOSG01000001">
    <property type="protein sequence ID" value="EOR72906.1"/>
    <property type="molecule type" value="Genomic_DNA"/>
</dbReference>
<dbReference type="GO" id="GO:0005524">
    <property type="term" value="F:ATP binding"/>
    <property type="evidence" value="ECO:0007669"/>
    <property type="project" value="InterPro"/>
</dbReference>
<protein>
    <recommendedName>
        <fullName evidence="1">ATPase AAA-type core domain-containing protein</fullName>
    </recommendedName>
</protein>
<evidence type="ECO:0000313" key="2">
    <source>
        <dbReference type="EMBL" id="EOR72906.1"/>
    </source>
</evidence>
<sequence>MLLRFRVANHRSIREEQELSLVAVPKRGEAKPKAHEIPPTVHVAGIYGANASGKSNVLDALRWMSAAVKYSHIHWQPDAGVPRKPFRLDDTSHEEPSFYEIDFVFEGVRHSYGFEVTDREVVGEWLFVFPHGRPKRLFEREGPQDYKFGKSLKGELRRIEKLTRPNSLYLSCAASNNHPYLSSIHHWIGTHIRFATQNSFDEGVRFRFTQSLIEDPGSKGAEYVSRLVRVADLGITDIVLSKREIDGFEKEFISFIRERLPDIPEEEFRKRIEQRPLFIHDYSGKPRPLPIDEESDGTRSWFGLVGFVLRVLEEGDVFLVDEIDSSLHPVLSSTLIRMFKDPVINPKGAQMVFASHDTTLLGTMLENKLLERDEVWFTEKDAHGATSLYSLVEFHPRGDENPERGYLQGRYGAVPHVNFQEIRSLFAELHGAAGEPSASAETGPPPESQYA</sequence>
<feature type="domain" description="ATPase AAA-type core" evidence="1">
    <location>
        <begin position="43"/>
        <end position="361"/>
    </location>
</feature>
<keyword evidence="3" id="KW-1185">Reference proteome</keyword>
<dbReference type="PANTHER" id="PTHR40396:SF1">
    <property type="entry name" value="ATPASE AAA-TYPE CORE DOMAIN-CONTAINING PROTEIN"/>
    <property type="match status" value="1"/>
</dbReference>
<dbReference type="Gene3D" id="3.40.50.300">
    <property type="entry name" value="P-loop containing nucleotide triphosphate hydrolases"/>
    <property type="match status" value="1"/>
</dbReference>
<dbReference type="InterPro" id="IPR003959">
    <property type="entry name" value="ATPase_AAA_core"/>
</dbReference>
<dbReference type="RefSeq" id="WP_011290497.1">
    <property type="nucleotide sequence ID" value="NZ_AOSG01000001.1"/>
</dbReference>
<evidence type="ECO:0000259" key="1">
    <source>
        <dbReference type="Pfam" id="PF13304"/>
    </source>
</evidence>